<keyword evidence="4" id="KW-1185">Reference proteome</keyword>
<feature type="region of interest" description="Disordered" evidence="1">
    <location>
        <begin position="176"/>
        <end position="198"/>
    </location>
</feature>
<dbReference type="AlphaFoldDB" id="A0A6A6V3G5"/>
<feature type="compositionally biased region" description="Polar residues" evidence="1">
    <location>
        <begin position="81"/>
        <end position="108"/>
    </location>
</feature>
<organism evidence="3 4">
    <name type="scientific">Sporormia fimetaria CBS 119925</name>
    <dbReference type="NCBI Taxonomy" id="1340428"/>
    <lineage>
        <taxon>Eukaryota</taxon>
        <taxon>Fungi</taxon>
        <taxon>Dikarya</taxon>
        <taxon>Ascomycota</taxon>
        <taxon>Pezizomycotina</taxon>
        <taxon>Dothideomycetes</taxon>
        <taxon>Pleosporomycetidae</taxon>
        <taxon>Pleosporales</taxon>
        <taxon>Sporormiaceae</taxon>
        <taxon>Sporormia</taxon>
    </lineage>
</organism>
<proteinExistence type="predicted"/>
<name>A0A6A6V3G5_9PLEO</name>
<sequence>MYLQSQFQTRADSEEADKSSPTQLGLTIVLSTIFGVLLILAMWALYIGIRKRMTRTTDLEQGSFENTHIASLRSWRRPHVQPTTTGAKNSQTGTFVNPSNLATPQPTLQPARPRLWNGRPMLYYTNRRQYYAEQEASQRAEQRAEQRATNRAPICASNPYLGTSNPFIQPANSYVRPQAQQMSERGRSGVPGAPGVYA</sequence>
<evidence type="ECO:0000256" key="1">
    <source>
        <dbReference type="SAM" id="MobiDB-lite"/>
    </source>
</evidence>
<feature type="transmembrane region" description="Helical" evidence="2">
    <location>
        <begin position="24"/>
        <end position="46"/>
    </location>
</feature>
<feature type="region of interest" description="Disordered" evidence="1">
    <location>
        <begin position="134"/>
        <end position="157"/>
    </location>
</feature>
<dbReference type="Proteomes" id="UP000799440">
    <property type="component" value="Unassembled WGS sequence"/>
</dbReference>
<gene>
    <name evidence="3" type="ORF">M011DRAFT_460942</name>
</gene>
<feature type="compositionally biased region" description="Basic and acidic residues" evidence="1">
    <location>
        <begin position="136"/>
        <end position="148"/>
    </location>
</feature>
<feature type="region of interest" description="Disordered" evidence="1">
    <location>
        <begin position="78"/>
        <end position="112"/>
    </location>
</feature>
<keyword evidence="2" id="KW-0472">Membrane</keyword>
<keyword evidence="2" id="KW-1133">Transmembrane helix</keyword>
<evidence type="ECO:0000313" key="3">
    <source>
        <dbReference type="EMBL" id="KAF2744389.1"/>
    </source>
</evidence>
<reference evidence="3" key="1">
    <citation type="journal article" date="2020" name="Stud. Mycol.">
        <title>101 Dothideomycetes genomes: a test case for predicting lifestyles and emergence of pathogens.</title>
        <authorList>
            <person name="Haridas S."/>
            <person name="Albert R."/>
            <person name="Binder M."/>
            <person name="Bloem J."/>
            <person name="Labutti K."/>
            <person name="Salamov A."/>
            <person name="Andreopoulos B."/>
            <person name="Baker S."/>
            <person name="Barry K."/>
            <person name="Bills G."/>
            <person name="Bluhm B."/>
            <person name="Cannon C."/>
            <person name="Castanera R."/>
            <person name="Culley D."/>
            <person name="Daum C."/>
            <person name="Ezra D."/>
            <person name="Gonzalez J."/>
            <person name="Henrissat B."/>
            <person name="Kuo A."/>
            <person name="Liang C."/>
            <person name="Lipzen A."/>
            <person name="Lutzoni F."/>
            <person name="Magnuson J."/>
            <person name="Mondo S."/>
            <person name="Nolan M."/>
            <person name="Ohm R."/>
            <person name="Pangilinan J."/>
            <person name="Park H.-J."/>
            <person name="Ramirez L."/>
            <person name="Alfaro M."/>
            <person name="Sun H."/>
            <person name="Tritt A."/>
            <person name="Yoshinaga Y."/>
            <person name="Zwiers L.-H."/>
            <person name="Turgeon B."/>
            <person name="Goodwin S."/>
            <person name="Spatafora J."/>
            <person name="Crous P."/>
            <person name="Grigoriev I."/>
        </authorList>
    </citation>
    <scope>NUCLEOTIDE SEQUENCE</scope>
    <source>
        <strain evidence="3">CBS 119925</strain>
    </source>
</reference>
<accession>A0A6A6V3G5</accession>
<evidence type="ECO:0000256" key="2">
    <source>
        <dbReference type="SAM" id="Phobius"/>
    </source>
</evidence>
<dbReference type="EMBL" id="MU006589">
    <property type="protein sequence ID" value="KAF2744389.1"/>
    <property type="molecule type" value="Genomic_DNA"/>
</dbReference>
<protein>
    <submittedName>
        <fullName evidence="3">Uncharacterized protein</fullName>
    </submittedName>
</protein>
<evidence type="ECO:0000313" key="4">
    <source>
        <dbReference type="Proteomes" id="UP000799440"/>
    </source>
</evidence>
<keyword evidence="2" id="KW-0812">Transmembrane</keyword>